<dbReference type="OrthoDB" id="65569at2759"/>
<name>A0A0N8H610_9HYPO</name>
<evidence type="ECO:0000313" key="2">
    <source>
        <dbReference type="EMBL" id="KPM37668.1"/>
    </source>
</evidence>
<dbReference type="EMBL" id="LKCW01000158">
    <property type="protein sequence ID" value="KPM37668.1"/>
    <property type="molecule type" value="Genomic_DNA"/>
</dbReference>
<keyword evidence="3" id="KW-1185">Reference proteome</keyword>
<dbReference type="Proteomes" id="UP000050424">
    <property type="component" value="Unassembled WGS sequence"/>
</dbReference>
<dbReference type="AlphaFoldDB" id="A0A0N8H610"/>
<sequence length="280" mass="31643">MGYTAIDNSKTAVQLAWADGALYRRDQNGSIWRWDYTYPYNQRWSSVSGPDNLTAIAGTKDFLYKLHTDGKLFRFLGHQNEWLQVHDYGHIRDAIASDDSYYYILGDGRVAVDGMMHPLQSYAQLEKLYKDLQAQDKKDKAEISSLQSAKAELERTVQQLKAALAQAQKNEQDLQSKVLGLEKSLTTAQTAEAKLASELDVEKKKEYDAWKKAQEHDAQDHKALEEAHNLNVALEKKLDILNKDIIGTVIPGLLKTIQGLQSGIGEQQALVDLLKKHQEQ</sequence>
<protein>
    <submittedName>
        <fullName evidence="2">Uncharacterized protein</fullName>
    </submittedName>
</protein>
<feature type="coiled-coil region" evidence="1">
    <location>
        <begin position="122"/>
        <end position="184"/>
    </location>
</feature>
<gene>
    <name evidence="2" type="ORF">AK830_g8898</name>
</gene>
<keyword evidence="1" id="KW-0175">Coiled coil</keyword>
<reference evidence="2 3" key="1">
    <citation type="submission" date="2015-09" db="EMBL/GenBank/DDBJ databases">
        <title>Draft genome of a European isolate of the apple canker pathogen Neonectria ditissima.</title>
        <authorList>
            <person name="Gomez-Cortecero A."/>
            <person name="Harrison R.J."/>
            <person name="Armitage A.D."/>
        </authorList>
    </citation>
    <scope>NUCLEOTIDE SEQUENCE [LARGE SCALE GENOMIC DNA]</scope>
    <source>
        <strain evidence="2 3">R09/05</strain>
    </source>
</reference>
<evidence type="ECO:0000313" key="3">
    <source>
        <dbReference type="Proteomes" id="UP000050424"/>
    </source>
</evidence>
<accession>A0A0N8H610</accession>
<evidence type="ECO:0000256" key="1">
    <source>
        <dbReference type="SAM" id="Coils"/>
    </source>
</evidence>
<organism evidence="2 3">
    <name type="scientific">Neonectria ditissima</name>
    <dbReference type="NCBI Taxonomy" id="78410"/>
    <lineage>
        <taxon>Eukaryota</taxon>
        <taxon>Fungi</taxon>
        <taxon>Dikarya</taxon>
        <taxon>Ascomycota</taxon>
        <taxon>Pezizomycotina</taxon>
        <taxon>Sordariomycetes</taxon>
        <taxon>Hypocreomycetidae</taxon>
        <taxon>Hypocreales</taxon>
        <taxon>Nectriaceae</taxon>
        <taxon>Neonectria</taxon>
    </lineage>
</organism>
<proteinExistence type="predicted"/>
<comment type="caution">
    <text evidence="2">The sequence shown here is derived from an EMBL/GenBank/DDBJ whole genome shotgun (WGS) entry which is preliminary data.</text>
</comment>